<dbReference type="eggNOG" id="COG4219">
    <property type="taxonomic scope" value="Bacteria"/>
</dbReference>
<accession>E4S876</accession>
<dbReference type="Pfam" id="PF05569">
    <property type="entry name" value="Peptidase_M56"/>
    <property type="match status" value="1"/>
</dbReference>
<dbReference type="OrthoDB" id="9816453at2"/>
<evidence type="ECO:0000259" key="2">
    <source>
        <dbReference type="Pfam" id="PF05569"/>
    </source>
</evidence>
<dbReference type="PANTHER" id="PTHR34978:SF3">
    <property type="entry name" value="SLR0241 PROTEIN"/>
    <property type="match status" value="1"/>
</dbReference>
<dbReference type="PANTHER" id="PTHR34978">
    <property type="entry name" value="POSSIBLE SENSOR-TRANSDUCER PROTEIN BLAR"/>
    <property type="match status" value="1"/>
</dbReference>
<dbReference type="AlphaFoldDB" id="E4S876"/>
<dbReference type="CDD" id="cd07341">
    <property type="entry name" value="M56_BlaR1_MecR1_like"/>
    <property type="match status" value="1"/>
</dbReference>
<proteinExistence type="predicted"/>
<dbReference type="Proteomes" id="UP000009256">
    <property type="component" value="Chromosome"/>
</dbReference>
<dbReference type="STRING" id="632335.Calkr_1343"/>
<dbReference type="EMBL" id="CP002326">
    <property type="protein sequence ID" value="ADQ40849.1"/>
    <property type="molecule type" value="Genomic_DNA"/>
</dbReference>
<dbReference type="RefSeq" id="WP_013432631.1">
    <property type="nucleotide sequence ID" value="NC_014721.1"/>
</dbReference>
<sequence>MNIEVIFKWVLTMTIGGSIAVLIFATLSKIFKENLSARVKYYIWMVGLFCFTIPWNVLAKLGMKDIKILNQSTILDDSSYITSKLSNNNVLNLQITGNIARGRALIALPYKNISYFNPEKLVEFIGYVWLVGAIVFFVWFLIRYIWFKLVLIRNSRECSNEYCSRMIERYCNLRKISRKIKVLESDIVQTPMLIGIITPILVIPIKDIAREDLRLIMRHEFVHFKRKDVLIKWLSKLINALHWFNPLVYFAVLKLNRECEYSCDEEVIRKLKKDGKRRYAEVLYNTLLVSIGSGAGAAFGLVGKKESIVERFRFIMSFESRKMSKRAKVFVVMLVLTTIFLNAFVQIWAKDILSLDSSEIEAIKSTIEGFYETQYKSYLQMEYIDITPYLDMSKIQNQNKVIALKKLVFRRKYIDEKKYCYVEKRHFPYELHYKNIELDGNKAKVVIDLEIKLKEAYPPFISYGENIFELEKQDGTWKITKHIYDKWALMFYEFSTDQKLPEPDYEQIKKQIDREFRIE</sequence>
<keyword evidence="1" id="KW-1133">Transmembrane helix</keyword>
<reference key="1">
    <citation type="submission" date="2010-11" db="EMBL/GenBank/DDBJ databases">
        <title>Complete sequence of chromosome of Caldicellulosiruptor kristjanssonii 177R1B.</title>
        <authorList>
            <consortium name="US DOE Joint Genome Institute"/>
            <person name="Lucas S."/>
            <person name="Copeland A."/>
            <person name="Lapidus A."/>
            <person name="Cheng J.-F."/>
            <person name="Bruce D."/>
            <person name="Goodwin L."/>
            <person name="Pitluck S."/>
            <person name="Davenport K."/>
            <person name="Detter J.C."/>
            <person name="Han C."/>
            <person name="Tapia R."/>
            <person name="Land M."/>
            <person name="Hauser L."/>
            <person name="Jeffries C."/>
            <person name="Kyrpides N."/>
            <person name="Ivanova N."/>
            <person name="Mikhailova N."/>
            <person name="Blumer-Schuette S.E."/>
            <person name="Kelly R.M."/>
            <person name="Woyke T."/>
        </authorList>
    </citation>
    <scope>NUCLEOTIDE SEQUENCE</scope>
    <source>
        <strain>177R1B</strain>
    </source>
</reference>
<evidence type="ECO:0000313" key="3">
    <source>
        <dbReference type="EMBL" id="ADQ40849.1"/>
    </source>
</evidence>
<protein>
    <submittedName>
        <fullName evidence="3">Peptidase M56 BlaR1</fullName>
    </submittedName>
</protein>
<name>E4S876_CALA7</name>
<reference evidence="3 4" key="2">
    <citation type="journal article" date="2011" name="J. Bacteriol.">
        <title>Complete genome sequences for the anaerobic, extremely thermophilic plant biomass-degrading bacteria Caldicellulosiruptor hydrothermalis, Caldicellulosiruptor kristjanssonii, Caldicellulosiruptor kronotskyensis, Caldicellulosiruptor owensenis, and Caldicellulosiruptor lactoaceticus.</title>
        <authorList>
            <person name="Blumer-Schuette S.E."/>
            <person name="Ozdemir I."/>
            <person name="Mistry D."/>
            <person name="Lucas S."/>
            <person name="Lapidus A."/>
            <person name="Cheng J.F."/>
            <person name="Goodwin L.A."/>
            <person name="Pitluck S."/>
            <person name="Land M.L."/>
            <person name="Hauser L.J."/>
            <person name="Woyke T."/>
            <person name="Mikhailova N."/>
            <person name="Pati A."/>
            <person name="Kyrpides N.C."/>
            <person name="Ivanova N."/>
            <person name="Detter J.C."/>
            <person name="Walston-Davenport K."/>
            <person name="Han S."/>
            <person name="Adams M.W."/>
            <person name="Kelly R.M."/>
        </authorList>
    </citation>
    <scope>NUCLEOTIDE SEQUENCE [LARGE SCALE GENOMIC DNA]</scope>
    <source>
        <strain evidence="4">ATCC 700853 / DSM 12137 / I77R1B</strain>
    </source>
</reference>
<evidence type="ECO:0000313" key="4">
    <source>
        <dbReference type="Proteomes" id="UP000009256"/>
    </source>
</evidence>
<dbReference type="HOGENOM" id="CLU_526474_0_0_9"/>
<feature type="transmembrane region" description="Helical" evidence="1">
    <location>
        <begin position="329"/>
        <end position="349"/>
    </location>
</feature>
<keyword evidence="1" id="KW-0472">Membrane</keyword>
<organism evidence="3 4">
    <name type="scientific">Caldicellulosiruptor acetigenus (strain ATCC 700853 / DSM 12137 / I77R1B)</name>
    <name type="common">Caldicellulosiruptor kristjanssonii</name>
    <dbReference type="NCBI Taxonomy" id="632335"/>
    <lineage>
        <taxon>Bacteria</taxon>
        <taxon>Bacillati</taxon>
        <taxon>Bacillota</taxon>
        <taxon>Bacillota incertae sedis</taxon>
        <taxon>Caldicellulosiruptorales</taxon>
        <taxon>Caldicellulosiruptoraceae</taxon>
        <taxon>Caldicellulosiruptor</taxon>
    </lineage>
</organism>
<dbReference type="KEGG" id="cki:Calkr_1343"/>
<feature type="transmembrane region" description="Helical" evidence="1">
    <location>
        <begin position="282"/>
        <end position="303"/>
    </location>
</feature>
<feature type="transmembrane region" description="Helical" evidence="1">
    <location>
        <begin position="39"/>
        <end position="57"/>
    </location>
</feature>
<feature type="transmembrane region" description="Helical" evidence="1">
    <location>
        <begin position="124"/>
        <end position="146"/>
    </location>
</feature>
<feature type="transmembrane region" description="Helical" evidence="1">
    <location>
        <begin position="6"/>
        <end position="27"/>
    </location>
</feature>
<feature type="domain" description="Peptidase M56" evidence="2">
    <location>
        <begin position="10"/>
        <end position="315"/>
    </location>
</feature>
<dbReference type="InterPro" id="IPR008756">
    <property type="entry name" value="Peptidase_M56"/>
</dbReference>
<dbReference type="InterPro" id="IPR052173">
    <property type="entry name" value="Beta-lactam_resp_regulator"/>
</dbReference>
<keyword evidence="1" id="KW-0812">Transmembrane</keyword>
<feature type="transmembrane region" description="Helical" evidence="1">
    <location>
        <begin position="233"/>
        <end position="252"/>
    </location>
</feature>
<evidence type="ECO:0000256" key="1">
    <source>
        <dbReference type="SAM" id="Phobius"/>
    </source>
</evidence>
<gene>
    <name evidence="3" type="ordered locus">Calkr_1343</name>
</gene>
<keyword evidence="4" id="KW-1185">Reference proteome</keyword>